<evidence type="ECO:0000313" key="2">
    <source>
        <dbReference type="Proteomes" id="UP000701853"/>
    </source>
</evidence>
<dbReference type="EMBL" id="JAHUZN010000004">
    <property type="protein sequence ID" value="KAG8496854.1"/>
    <property type="molecule type" value="Genomic_DNA"/>
</dbReference>
<name>A0A8J6D5V2_9ROSI</name>
<organism evidence="1 2">
    <name type="scientific">Gossypium anomalum</name>
    <dbReference type="NCBI Taxonomy" id="47600"/>
    <lineage>
        <taxon>Eukaryota</taxon>
        <taxon>Viridiplantae</taxon>
        <taxon>Streptophyta</taxon>
        <taxon>Embryophyta</taxon>
        <taxon>Tracheophyta</taxon>
        <taxon>Spermatophyta</taxon>
        <taxon>Magnoliopsida</taxon>
        <taxon>eudicotyledons</taxon>
        <taxon>Gunneridae</taxon>
        <taxon>Pentapetalae</taxon>
        <taxon>rosids</taxon>
        <taxon>malvids</taxon>
        <taxon>Malvales</taxon>
        <taxon>Malvaceae</taxon>
        <taxon>Malvoideae</taxon>
        <taxon>Gossypium</taxon>
    </lineage>
</organism>
<accession>A0A8J6D5V2</accession>
<proteinExistence type="predicted"/>
<reference evidence="1 2" key="1">
    <citation type="journal article" date="2021" name="bioRxiv">
        <title>The Gossypium anomalum genome as a resource for cotton improvement and evolutionary analysis of hybrid incompatibility.</title>
        <authorList>
            <person name="Grover C.E."/>
            <person name="Yuan D."/>
            <person name="Arick M.A."/>
            <person name="Miller E.R."/>
            <person name="Hu G."/>
            <person name="Peterson D.G."/>
            <person name="Wendel J.F."/>
            <person name="Udall J.A."/>
        </authorList>
    </citation>
    <scope>NUCLEOTIDE SEQUENCE [LARGE SCALE GENOMIC DNA]</scope>
    <source>
        <strain evidence="1">JFW-Udall</strain>
        <tissue evidence="1">Leaf</tissue>
    </source>
</reference>
<sequence length="229" mass="26544">MMLRSWFTYQTFASHTDSFFAIWGSLHITWPSEASTVSLQDWLLSIFTMSMGEVIWKVVCALWFIWHARNRWVHYDDVIKIHVLVRRDMVNQKLPSRLISVERWRPPNPPFVKVLSLRPHRYGAGFSNSTQFTLTFAFCCRGTGFSPCNLTGLGFGVPFDHFQGDIAAMIVYLRASRFAHVLRIANRVAHLLASTGLRDGVLFTEWWPLIGCLRIGCLWQLKHLCRLRV</sequence>
<evidence type="ECO:0000313" key="1">
    <source>
        <dbReference type="EMBL" id="KAG8496854.1"/>
    </source>
</evidence>
<dbReference type="OrthoDB" id="993483at2759"/>
<dbReference type="AlphaFoldDB" id="A0A8J6D5V2"/>
<keyword evidence="2" id="KW-1185">Reference proteome</keyword>
<comment type="caution">
    <text evidence="1">The sequence shown here is derived from an EMBL/GenBank/DDBJ whole genome shotgun (WGS) entry which is preliminary data.</text>
</comment>
<protein>
    <submittedName>
        <fullName evidence="1">Uncharacterized protein</fullName>
    </submittedName>
</protein>
<gene>
    <name evidence="1" type="ORF">CXB51_008029</name>
</gene>
<dbReference type="Proteomes" id="UP000701853">
    <property type="component" value="Chromosome 4"/>
</dbReference>